<dbReference type="PANTHER" id="PTHR35218:SF9">
    <property type="entry name" value="ENDONUCLEASE_EXONUCLEASE_PHOSPHATASE DOMAIN-CONTAINING PROTEIN"/>
    <property type="match status" value="1"/>
</dbReference>
<dbReference type="InterPro" id="IPR005135">
    <property type="entry name" value="Endo/exonuclease/phosphatase"/>
</dbReference>
<sequence>MTGILFWNCRGASKLTSRARLHELVCAYHPIAVLLLETRRQAFNRRDIDKLIGRNWRFEVVLPLGKSGGIVLLWLDDIIRVSNVVKNQQFLLASILSSTGSTWQLEAVYASKSMQRRCVVWEELSKLDMNVPTIIGGDFNRVLRTNERRDGQTVNLCKGPQEFANFITLNNLHETPFTGNSFKWCNNMEPSSKVLSRLDWVLLTSSALLLFPGSIVHHLPRIDSVHSPLLLELDKVQF</sequence>
<name>A0AAP0B665_9ASPA</name>
<keyword evidence="3" id="KW-1185">Reference proteome</keyword>
<evidence type="ECO:0000313" key="3">
    <source>
        <dbReference type="Proteomes" id="UP001418222"/>
    </source>
</evidence>
<evidence type="ECO:0000313" key="2">
    <source>
        <dbReference type="EMBL" id="KAK8930530.1"/>
    </source>
</evidence>
<proteinExistence type="predicted"/>
<dbReference type="Pfam" id="PF03372">
    <property type="entry name" value="Exo_endo_phos"/>
    <property type="match status" value="1"/>
</dbReference>
<organism evidence="2 3">
    <name type="scientific">Platanthera zijinensis</name>
    <dbReference type="NCBI Taxonomy" id="2320716"/>
    <lineage>
        <taxon>Eukaryota</taxon>
        <taxon>Viridiplantae</taxon>
        <taxon>Streptophyta</taxon>
        <taxon>Embryophyta</taxon>
        <taxon>Tracheophyta</taxon>
        <taxon>Spermatophyta</taxon>
        <taxon>Magnoliopsida</taxon>
        <taxon>Liliopsida</taxon>
        <taxon>Asparagales</taxon>
        <taxon>Orchidaceae</taxon>
        <taxon>Orchidoideae</taxon>
        <taxon>Orchideae</taxon>
        <taxon>Orchidinae</taxon>
        <taxon>Platanthera</taxon>
    </lineage>
</organism>
<dbReference type="EMBL" id="JBBWWQ010000014">
    <property type="protein sequence ID" value="KAK8930530.1"/>
    <property type="molecule type" value="Genomic_DNA"/>
</dbReference>
<dbReference type="SUPFAM" id="SSF56219">
    <property type="entry name" value="DNase I-like"/>
    <property type="match status" value="1"/>
</dbReference>
<gene>
    <name evidence="2" type="ORF">KSP39_PZI016989</name>
</gene>
<feature type="domain" description="Endonuclease/exonuclease/phosphatase" evidence="1">
    <location>
        <begin position="6"/>
        <end position="212"/>
    </location>
</feature>
<reference evidence="2 3" key="1">
    <citation type="journal article" date="2022" name="Nat. Plants">
        <title>Genomes of leafy and leafless Platanthera orchids illuminate the evolution of mycoheterotrophy.</title>
        <authorList>
            <person name="Li M.H."/>
            <person name="Liu K.W."/>
            <person name="Li Z."/>
            <person name="Lu H.C."/>
            <person name="Ye Q.L."/>
            <person name="Zhang D."/>
            <person name="Wang J.Y."/>
            <person name="Li Y.F."/>
            <person name="Zhong Z.M."/>
            <person name="Liu X."/>
            <person name="Yu X."/>
            <person name="Liu D.K."/>
            <person name="Tu X.D."/>
            <person name="Liu B."/>
            <person name="Hao Y."/>
            <person name="Liao X.Y."/>
            <person name="Jiang Y.T."/>
            <person name="Sun W.H."/>
            <person name="Chen J."/>
            <person name="Chen Y.Q."/>
            <person name="Ai Y."/>
            <person name="Zhai J.W."/>
            <person name="Wu S.S."/>
            <person name="Zhou Z."/>
            <person name="Hsiao Y.Y."/>
            <person name="Wu W.L."/>
            <person name="Chen Y.Y."/>
            <person name="Lin Y.F."/>
            <person name="Hsu J.L."/>
            <person name="Li C.Y."/>
            <person name="Wang Z.W."/>
            <person name="Zhao X."/>
            <person name="Zhong W.Y."/>
            <person name="Ma X.K."/>
            <person name="Ma L."/>
            <person name="Huang J."/>
            <person name="Chen G.Z."/>
            <person name="Huang M.Z."/>
            <person name="Huang L."/>
            <person name="Peng D.H."/>
            <person name="Luo Y.B."/>
            <person name="Zou S.Q."/>
            <person name="Chen S.P."/>
            <person name="Lan S."/>
            <person name="Tsai W.C."/>
            <person name="Van de Peer Y."/>
            <person name="Liu Z.J."/>
        </authorList>
    </citation>
    <scope>NUCLEOTIDE SEQUENCE [LARGE SCALE GENOMIC DNA]</scope>
    <source>
        <strain evidence="2">Lor287</strain>
    </source>
</reference>
<accession>A0AAP0B665</accession>
<dbReference type="Proteomes" id="UP001418222">
    <property type="component" value="Unassembled WGS sequence"/>
</dbReference>
<dbReference type="GO" id="GO:0003824">
    <property type="term" value="F:catalytic activity"/>
    <property type="evidence" value="ECO:0007669"/>
    <property type="project" value="InterPro"/>
</dbReference>
<comment type="caution">
    <text evidence="2">The sequence shown here is derived from an EMBL/GenBank/DDBJ whole genome shotgun (WGS) entry which is preliminary data.</text>
</comment>
<protein>
    <recommendedName>
        <fullName evidence="1">Endonuclease/exonuclease/phosphatase domain-containing protein</fullName>
    </recommendedName>
</protein>
<dbReference type="InterPro" id="IPR036691">
    <property type="entry name" value="Endo/exonu/phosph_ase_sf"/>
</dbReference>
<dbReference type="AlphaFoldDB" id="A0AAP0B665"/>
<dbReference type="PANTHER" id="PTHR35218">
    <property type="entry name" value="RNASE H DOMAIN-CONTAINING PROTEIN"/>
    <property type="match status" value="1"/>
</dbReference>
<evidence type="ECO:0000259" key="1">
    <source>
        <dbReference type="Pfam" id="PF03372"/>
    </source>
</evidence>
<dbReference type="Gene3D" id="3.60.10.10">
    <property type="entry name" value="Endonuclease/exonuclease/phosphatase"/>
    <property type="match status" value="1"/>
</dbReference>